<dbReference type="RefSeq" id="WP_190906602.1">
    <property type="nucleotide sequence ID" value="NZ_JACJTQ010000013.1"/>
</dbReference>
<gene>
    <name evidence="1" type="ORF">H6G68_10485</name>
</gene>
<organism evidence="1 2">
    <name type="scientific">Anabaena catenula FACHB-362</name>
    <dbReference type="NCBI Taxonomy" id="2692877"/>
    <lineage>
        <taxon>Bacteria</taxon>
        <taxon>Bacillati</taxon>
        <taxon>Cyanobacteriota</taxon>
        <taxon>Cyanophyceae</taxon>
        <taxon>Nostocales</taxon>
        <taxon>Nostocaceae</taxon>
        <taxon>Anabaena</taxon>
    </lineage>
</organism>
<keyword evidence="2" id="KW-1185">Reference proteome</keyword>
<evidence type="ECO:0000313" key="1">
    <source>
        <dbReference type="EMBL" id="MBD2692177.1"/>
    </source>
</evidence>
<evidence type="ECO:0000313" key="2">
    <source>
        <dbReference type="Proteomes" id="UP000660381"/>
    </source>
</evidence>
<comment type="caution">
    <text evidence="1">The sequence shown here is derived from an EMBL/GenBank/DDBJ whole genome shotgun (WGS) entry which is preliminary data.</text>
</comment>
<accession>A0ABR8J1H5</accession>
<dbReference type="Proteomes" id="UP000660381">
    <property type="component" value="Unassembled WGS sequence"/>
</dbReference>
<proteinExistence type="predicted"/>
<sequence>MAQHAGVVIGFWILDFGFWIDPTDKSGGLYNQGIIGQLSRKALKNCRRAAASRRVLCN</sequence>
<protein>
    <submittedName>
        <fullName evidence="1">Uncharacterized protein</fullName>
    </submittedName>
</protein>
<dbReference type="EMBL" id="JACJTQ010000013">
    <property type="protein sequence ID" value="MBD2692177.1"/>
    <property type="molecule type" value="Genomic_DNA"/>
</dbReference>
<reference evidence="1 2" key="1">
    <citation type="journal article" date="2020" name="ISME J.">
        <title>Comparative genomics reveals insights into cyanobacterial evolution and habitat adaptation.</title>
        <authorList>
            <person name="Chen M.Y."/>
            <person name="Teng W.K."/>
            <person name="Zhao L."/>
            <person name="Hu C.X."/>
            <person name="Zhou Y.K."/>
            <person name="Han B.P."/>
            <person name="Song L.R."/>
            <person name="Shu W.S."/>
        </authorList>
    </citation>
    <scope>NUCLEOTIDE SEQUENCE [LARGE SCALE GENOMIC DNA]</scope>
    <source>
        <strain evidence="1 2">FACHB-362</strain>
    </source>
</reference>
<name>A0ABR8J1H5_9NOST</name>